<feature type="transmembrane region" description="Helical" evidence="1">
    <location>
        <begin position="319"/>
        <end position="340"/>
    </location>
</feature>
<dbReference type="EMBL" id="JANUGV010000007">
    <property type="protein sequence ID" value="MCS0610578.1"/>
    <property type="molecule type" value="Genomic_DNA"/>
</dbReference>
<comment type="caution">
    <text evidence="2">The sequence shown here is derived from an EMBL/GenBank/DDBJ whole genome shotgun (WGS) entry which is preliminary data.</text>
</comment>
<feature type="transmembrane region" description="Helical" evidence="1">
    <location>
        <begin position="262"/>
        <end position="282"/>
    </location>
</feature>
<feature type="transmembrane region" description="Helical" evidence="1">
    <location>
        <begin position="185"/>
        <end position="207"/>
    </location>
</feature>
<dbReference type="RefSeq" id="WP_258858147.1">
    <property type="nucleotide sequence ID" value="NZ_JANUGV010000007.1"/>
</dbReference>
<proteinExistence type="predicted"/>
<reference evidence="2 3" key="1">
    <citation type="submission" date="2022-08" db="EMBL/GenBank/DDBJ databases">
        <title>Reclassification of Massilia species as members of the genera Telluria, Duganella, Pseudoduganella, Mokoshia gen. nov. and Zemynaea gen. nov. using orthogonal and non-orthogonal genome-based approaches.</title>
        <authorList>
            <person name="Bowman J.P."/>
        </authorList>
    </citation>
    <scope>NUCLEOTIDE SEQUENCE [LARGE SCALE GENOMIC DNA]</scope>
    <source>
        <strain evidence="2 3">JCM 31607</strain>
    </source>
</reference>
<protein>
    <recommendedName>
        <fullName evidence="4">Permease</fullName>
    </recommendedName>
</protein>
<feature type="transmembrane region" description="Helical" evidence="1">
    <location>
        <begin position="347"/>
        <end position="366"/>
    </location>
</feature>
<evidence type="ECO:0008006" key="4">
    <source>
        <dbReference type="Google" id="ProtNLM"/>
    </source>
</evidence>
<name>A0ABT2BRT5_9BURK</name>
<evidence type="ECO:0000256" key="1">
    <source>
        <dbReference type="SAM" id="Phobius"/>
    </source>
</evidence>
<keyword evidence="3" id="KW-1185">Reference proteome</keyword>
<evidence type="ECO:0000313" key="2">
    <source>
        <dbReference type="EMBL" id="MCS0610578.1"/>
    </source>
</evidence>
<feature type="transmembrane region" description="Helical" evidence="1">
    <location>
        <begin position="372"/>
        <end position="390"/>
    </location>
</feature>
<sequence length="463" mass="48976">MEAHAQGARCLSCPEDVVIPSTLRQDLLACRAIVRQAVQQRRSQGSMWLSWVLAALAVLFAVPAISNDFANADSRILCIGLAGGAFSMLAMMWWTLLSGSVRQQYTPFAARLLPRARQRMRAVLLSVGLILAMTEVVLVGLPFGHPLLVFFGAVFVMIEIVLPTSWRAAALVLFLVAAPDRLTELLGGPVGAVLGLAVLAFEARAAYRYLFGRDGALPPLRAPAFAQRGPRPASQARPASRSGLLVYGLGPTPPWRFCLRSLAFWAMAAIMFGLMMVWGGGLRVEIARALILCVVLVAQFMSVHVIAGALYESGLEQSLIRLSAAAPQATMLNGVLARILVAQTARVRIVSLAAAVAAFGLTGAPWSQTTQAAALCVLIPFACGGLLAEYSRAPAVSRLLKLGWFAATIAGIVLVLVVSFGLAQPLAFAGGAALVLLAASGFALARWRGMLRAPVAFPAGRIG</sequence>
<feature type="transmembrane region" description="Helical" evidence="1">
    <location>
        <begin position="77"/>
        <end position="101"/>
    </location>
</feature>
<dbReference type="Proteomes" id="UP001205861">
    <property type="component" value="Unassembled WGS sequence"/>
</dbReference>
<feature type="transmembrane region" description="Helical" evidence="1">
    <location>
        <begin position="426"/>
        <end position="445"/>
    </location>
</feature>
<keyword evidence="1" id="KW-0472">Membrane</keyword>
<keyword evidence="1" id="KW-1133">Transmembrane helix</keyword>
<gene>
    <name evidence="2" type="ORF">NX773_20610</name>
</gene>
<feature type="transmembrane region" description="Helical" evidence="1">
    <location>
        <begin position="402"/>
        <end position="420"/>
    </location>
</feature>
<accession>A0ABT2BRT5</accession>
<feature type="transmembrane region" description="Helical" evidence="1">
    <location>
        <begin position="45"/>
        <end position="65"/>
    </location>
</feature>
<feature type="transmembrane region" description="Helical" evidence="1">
    <location>
        <begin position="122"/>
        <end position="143"/>
    </location>
</feature>
<keyword evidence="1" id="KW-0812">Transmembrane</keyword>
<feature type="transmembrane region" description="Helical" evidence="1">
    <location>
        <begin position="289"/>
        <end position="307"/>
    </location>
</feature>
<feature type="transmembrane region" description="Helical" evidence="1">
    <location>
        <begin position="149"/>
        <end position="178"/>
    </location>
</feature>
<organism evidence="2 3">
    <name type="scientific">Massilia solisilvae</name>
    <dbReference type="NCBI Taxonomy" id="1811225"/>
    <lineage>
        <taxon>Bacteria</taxon>
        <taxon>Pseudomonadati</taxon>
        <taxon>Pseudomonadota</taxon>
        <taxon>Betaproteobacteria</taxon>
        <taxon>Burkholderiales</taxon>
        <taxon>Oxalobacteraceae</taxon>
        <taxon>Telluria group</taxon>
        <taxon>Massilia</taxon>
    </lineage>
</organism>
<evidence type="ECO:0000313" key="3">
    <source>
        <dbReference type="Proteomes" id="UP001205861"/>
    </source>
</evidence>